<evidence type="ECO:0000256" key="5">
    <source>
        <dbReference type="ARBA" id="ARBA00023134"/>
    </source>
</evidence>
<dbReference type="RefSeq" id="XP_004255051.1">
    <property type="nucleotide sequence ID" value="XM_004255003.1"/>
</dbReference>
<dbReference type="PROSITE" id="PS00675">
    <property type="entry name" value="SIGMA54_INTERACT_1"/>
    <property type="match status" value="1"/>
</dbReference>
<dbReference type="GeneID" id="14887041"/>
<keyword evidence="2" id="KW-0813">Transport</keyword>
<evidence type="ECO:0000256" key="1">
    <source>
        <dbReference type="ARBA" id="ARBA00010142"/>
    </source>
</evidence>
<keyword evidence="3" id="KW-0547">Nucleotide-binding</keyword>
<dbReference type="SMART" id="SM00173">
    <property type="entry name" value="RAS"/>
    <property type="match status" value="1"/>
</dbReference>
<evidence type="ECO:0000256" key="4">
    <source>
        <dbReference type="ARBA" id="ARBA00022927"/>
    </source>
</evidence>
<accession>A0A0A1U5Y0</accession>
<dbReference type="GO" id="GO:0003924">
    <property type="term" value="F:GTPase activity"/>
    <property type="evidence" value="ECO:0007669"/>
    <property type="project" value="InterPro"/>
</dbReference>
<dbReference type="SUPFAM" id="SSF52540">
    <property type="entry name" value="P-loop containing nucleoside triphosphate hydrolases"/>
    <property type="match status" value="2"/>
</dbReference>
<keyword evidence="8" id="KW-1185">Reference proteome</keyword>
<dbReference type="PROSITE" id="PS51421">
    <property type="entry name" value="RAS"/>
    <property type="match status" value="1"/>
</dbReference>
<protein>
    <submittedName>
        <fullName evidence="7">Uncharacterized protein</fullName>
    </submittedName>
</protein>
<dbReference type="PROSITE" id="PS51419">
    <property type="entry name" value="RAB"/>
    <property type="match status" value="1"/>
</dbReference>
<dbReference type="InterPro" id="IPR001806">
    <property type="entry name" value="Small_GTPase"/>
</dbReference>
<organism evidence="7 8">
    <name type="scientific">Entamoeba invadens IP1</name>
    <dbReference type="NCBI Taxonomy" id="370355"/>
    <lineage>
        <taxon>Eukaryota</taxon>
        <taxon>Amoebozoa</taxon>
        <taxon>Evosea</taxon>
        <taxon>Archamoebae</taxon>
        <taxon>Mastigamoebida</taxon>
        <taxon>Entamoebidae</taxon>
        <taxon>Entamoeba</taxon>
    </lineage>
</organism>
<evidence type="ECO:0000256" key="2">
    <source>
        <dbReference type="ARBA" id="ARBA00022448"/>
    </source>
</evidence>
<dbReference type="AlphaFoldDB" id="A0A0A1U5Y0"/>
<dbReference type="InterPro" id="IPR005225">
    <property type="entry name" value="Small_GTP-bd"/>
</dbReference>
<proteinExistence type="inferred from homology"/>
<dbReference type="VEuPathDB" id="AmoebaDB:EIN_226630"/>
<dbReference type="InterPro" id="IPR027417">
    <property type="entry name" value="P-loop_NTPase"/>
</dbReference>
<dbReference type="GO" id="GO:0015031">
    <property type="term" value="P:protein transport"/>
    <property type="evidence" value="ECO:0007669"/>
    <property type="project" value="UniProtKB-KW"/>
</dbReference>
<dbReference type="SMART" id="SM00174">
    <property type="entry name" value="RHO"/>
    <property type="match status" value="1"/>
</dbReference>
<evidence type="ECO:0000313" key="7">
    <source>
        <dbReference type="EMBL" id="ELP88280.1"/>
    </source>
</evidence>
<dbReference type="OrthoDB" id="416553at2759"/>
<reference evidence="7 8" key="1">
    <citation type="submission" date="2012-10" db="EMBL/GenBank/DDBJ databases">
        <authorList>
            <person name="Zafar N."/>
            <person name="Inman J."/>
            <person name="Hall N."/>
            <person name="Lorenzi H."/>
            <person name="Caler E."/>
        </authorList>
    </citation>
    <scope>NUCLEOTIDE SEQUENCE [LARGE SCALE GENOMIC DNA]</scope>
    <source>
        <strain evidence="7 8">IP1</strain>
    </source>
</reference>
<dbReference type="InterPro" id="IPR025662">
    <property type="entry name" value="Sigma_54_int_dom_ATP-bd_1"/>
</dbReference>
<evidence type="ECO:0000256" key="3">
    <source>
        <dbReference type="ARBA" id="ARBA00022741"/>
    </source>
</evidence>
<evidence type="ECO:0000256" key="6">
    <source>
        <dbReference type="ARBA" id="ARBA00023288"/>
    </source>
</evidence>
<dbReference type="InterPro" id="IPR050227">
    <property type="entry name" value="Rab"/>
</dbReference>
<dbReference type="EMBL" id="KB206756">
    <property type="protein sequence ID" value="ELP88280.1"/>
    <property type="molecule type" value="Genomic_DNA"/>
</dbReference>
<dbReference type="OMA" id="EDPINYV"/>
<evidence type="ECO:0000313" key="8">
    <source>
        <dbReference type="Proteomes" id="UP000014680"/>
    </source>
</evidence>
<dbReference type="Proteomes" id="UP000014680">
    <property type="component" value="Unassembled WGS sequence"/>
</dbReference>
<keyword evidence="5" id="KW-0342">GTP-binding</keyword>
<keyword evidence="6" id="KW-0449">Lipoprotein</keyword>
<dbReference type="PRINTS" id="PR00449">
    <property type="entry name" value="RASTRNSFRMNG"/>
</dbReference>
<dbReference type="KEGG" id="eiv:EIN_226630"/>
<keyword evidence="4" id="KW-0653">Protein transport</keyword>
<dbReference type="SMART" id="SM00175">
    <property type="entry name" value="RAB"/>
    <property type="match status" value="1"/>
</dbReference>
<sequence length="340" mass="39059">MIRPAKALRTRSQIIGKNEIKVMVVGSAKCGKTTICNTFFETTSSDTTAEAVVCFSFHQRERYVQIDEEMIRVVVSDIVGKQMFYASDNPYTNYDVIIVVFDITDLKSFTDVKSMWLPDISAYSNIDTEVVLVGNKKDLDVDRITPYKTAQEYADEHLCQYYEVTKEDTSDVKMRVLVMGDTGVGKTTFIRKVTYKEPQGHDFKTLVSSRFEMEKLKYLIHLFDYSFYKNLLLSFPTLSRTIEGMVILFDLTNEESFQNVHRIHFLNLSAFTDVTGILIGYKSDLTKERVVKESDAQTLAEWMNFTYMELSQNETTDHSQAIKALAHAVRINRLSIEQSL</sequence>
<dbReference type="Gene3D" id="3.40.50.300">
    <property type="entry name" value="P-loop containing nucleotide triphosphate hydrolases"/>
    <property type="match status" value="2"/>
</dbReference>
<dbReference type="Pfam" id="PF00071">
    <property type="entry name" value="Ras"/>
    <property type="match status" value="2"/>
</dbReference>
<comment type="similarity">
    <text evidence="1">Belongs to the small GTPase superfamily. Rho family.</text>
</comment>
<gene>
    <name evidence="7" type="ORF">EIN_226630</name>
</gene>
<dbReference type="PANTHER" id="PTHR47977">
    <property type="entry name" value="RAS-RELATED PROTEIN RAB"/>
    <property type="match status" value="1"/>
</dbReference>
<dbReference type="NCBIfam" id="TIGR00231">
    <property type="entry name" value="small_GTP"/>
    <property type="match status" value="1"/>
</dbReference>
<dbReference type="GO" id="GO:0005525">
    <property type="term" value="F:GTP binding"/>
    <property type="evidence" value="ECO:0007669"/>
    <property type="project" value="UniProtKB-KW"/>
</dbReference>
<name>A0A0A1U5Y0_ENTIV</name>